<feature type="compositionally biased region" description="Basic and acidic residues" evidence="1">
    <location>
        <begin position="26"/>
        <end position="46"/>
    </location>
</feature>
<dbReference type="GeneID" id="92038343"/>
<name>A0ABR1XC85_9PEZI</name>
<sequence length="404" mass="44136">MFPFNETDPISGPTWEAGKPPQPNKDGSKESSEQKGGPKVEKKEAPELSFSVEIDYLLAAHRDDVPDDWVYGQSPPPFVYPTARVPEAGGKDDAATRLRARHRYRDVTHDARAWAWRVEVGPTASGTKPIAPPPEWLRSSIAPQNRWLGVRITSPAMWAGQGGGRERKESFRYIKHILSALAQALVFKTPEGCGMAVSVGVGKRAFALNELQRLAAGFFVSGHLLSALPYHQKPQPSSPKGQSSGGGGVARCVSNAIDSKLAFDLRRQGVKGKADSKALADAPFLYPSMLVNNSRTIPRGTLPLPQPQKLNYLAAASKRLFGTATPEEVGTLMQQTEPGRPPAVDFRHYREGHYRDERALAQRKTTIACRQLGATTDAESVAVWCDLVTRMTLSLLTANYGAWD</sequence>
<organism evidence="2 3">
    <name type="scientific">Apiospora hydei</name>
    <dbReference type="NCBI Taxonomy" id="1337664"/>
    <lineage>
        <taxon>Eukaryota</taxon>
        <taxon>Fungi</taxon>
        <taxon>Dikarya</taxon>
        <taxon>Ascomycota</taxon>
        <taxon>Pezizomycotina</taxon>
        <taxon>Sordariomycetes</taxon>
        <taxon>Xylariomycetidae</taxon>
        <taxon>Amphisphaeriales</taxon>
        <taxon>Apiosporaceae</taxon>
        <taxon>Apiospora</taxon>
    </lineage>
</organism>
<protein>
    <submittedName>
        <fullName evidence="2">Uncharacterized protein</fullName>
    </submittedName>
</protein>
<evidence type="ECO:0000313" key="3">
    <source>
        <dbReference type="Proteomes" id="UP001433268"/>
    </source>
</evidence>
<accession>A0ABR1XC85</accession>
<evidence type="ECO:0000313" key="2">
    <source>
        <dbReference type="EMBL" id="KAK8094283.1"/>
    </source>
</evidence>
<keyword evidence="3" id="KW-1185">Reference proteome</keyword>
<gene>
    <name evidence="2" type="ORF">PG997_000968</name>
</gene>
<evidence type="ECO:0000256" key="1">
    <source>
        <dbReference type="SAM" id="MobiDB-lite"/>
    </source>
</evidence>
<dbReference type="RefSeq" id="XP_066675056.1">
    <property type="nucleotide sequence ID" value="XM_066805283.1"/>
</dbReference>
<proteinExistence type="predicted"/>
<dbReference type="Proteomes" id="UP001433268">
    <property type="component" value="Unassembled WGS sequence"/>
</dbReference>
<comment type="caution">
    <text evidence="2">The sequence shown here is derived from an EMBL/GenBank/DDBJ whole genome shotgun (WGS) entry which is preliminary data.</text>
</comment>
<reference evidence="2 3" key="1">
    <citation type="submission" date="2023-01" db="EMBL/GenBank/DDBJ databases">
        <title>Analysis of 21 Apiospora genomes using comparative genomics revels a genus with tremendous synthesis potential of carbohydrate active enzymes and secondary metabolites.</title>
        <authorList>
            <person name="Sorensen T."/>
        </authorList>
    </citation>
    <scope>NUCLEOTIDE SEQUENCE [LARGE SCALE GENOMIC DNA]</scope>
    <source>
        <strain evidence="2 3">CBS 114990</strain>
    </source>
</reference>
<feature type="compositionally biased region" description="Low complexity" evidence="1">
    <location>
        <begin position="232"/>
        <end position="242"/>
    </location>
</feature>
<dbReference type="EMBL" id="JAQQWN010000002">
    <property type="protein sequence ID" value="KAK8094283.1"/>
    <property type="molecule type" value="Genomic_DNA"/>
</dbReference>
<feature type="region of interest" description="Disordered" evidence="1">
    <location>
        <begin position="230"/>
        <end position="249"/>
    </location>
</feature>
<feature type="region of interest" description="Disordered" evidence="1">
    <location>
        <begin position="1"/>
        <end position="46"/>
    </location>
</feature>